<dbReference type="EMBL" id="JADGMS010000016">
    <property type="protein sequence ID" value="KAF9665240.1"/>
    <property type="molecule type" value="Genomic_DNA"/>
</dbReference>
<dbReference type="InterPro" id="IPR036249">
    <property type="entry name" value="Thioredoxin-like_sf"/>
</dbReference>
<comment type="caution">
    <text evidence="5">The sequence shown here is derived from an EMBL/GenBank/DDBJ whole genome shotgun (WGS) entry which is preliminary data.</text>
</comment>
<keyword evidence="3" id="KW-0732">Signal</keyword>
<evidence type="ECO:0000313" key="5">
    <source>
        <dbReference type="EMBL" id="KAF9665240.1"/>
    </source>
</evidence>
<reference evidence="5 6" key="1">
    <citation type="submission" date="2020-10" db="EMBL/GenBank/DDBJ databases">
        <title>Plant Genome Project.</title>
        <authorList>
            <person name="Zhang R.-G."/>
        </authorList>
    </citation>
    <scope>NUCLEOTIDE SEQUENCE [LARGE SCALE GENOMIC DNA]</scope>
    <source>
        <strain evidence="5">FAFU-HL-1</strain>
        <tissue evidence="5">Leaf</tissue>
    </source>
</reference>
<sequence>MKTRYTVLSLLLLSLILLTLEAKTIDPYKVLGVEKNAGQREIQKAFHKLSLQYHPDKNKNKGAQEKFAEINNAYEILSDEEKRKNYDLYGDEKGNPGFNAGYPGEQGGYSYFTNGGQGKNSYTFRPGDWQDMGDQGNSRSFSFSFGGSSSQSSFGFDLNDMFSNFFGGDLGGGKFGGSTRSQSRSQTGSRSSPKNIKAINSQVFNKEIAGQGMTWILLSYTSLLKGSQYYESIVQEVADSLQGALKVGSINCEAEMSFCKELGTQPRRVPRVFVYSNKASDKGSLVEYNGDLDAKTLKSFCQDHLPRFSKRIDLIQLHSYSGEEENLPRVVLLSTKKDTPVIWRVLSGLFHKRFIFNDVEVHDVTDPVTKKLGVDSLPAIVGWLSNGEKHVLKSGISVKDLKSAVHDLSTLLEGFEKKNKKAAASKDGKAQADSGGKHVSLLTGSNFDALCGGKTPVCIIGGFRSSKVREKMEDILSKVSQKSLSRRRNAASVYGDSISYALLDVAKQPSFLNAFDKSGYKSSDKLLLAYKPRTQKFAAFKGEMTAEEVEKFIMSAVVMYLCCVVPVKHAFPGYPAALAELEIKLLCRASKDVASIHEALAECAQSGLSLTRAACNLVGLSRKVHAATSQKEAWKLET</sequence>
<evidence type="ECO:0000259" key="4">
    <source>
        <dbReference type="PROSITE" id="PS50076"/>
    </source>
</evidence>
<dbReference type="Pfam" id="PF00226">
    <property type="entry name" value="DnaJ"/>
    <property type="match status" value="1"/>
</dbReference>
<name>A0A835MGJ9_9ROSI</name>
<dbReference type="SMART" id="SM00271">
    <property type="entry name" value="DnaJ"/>
    <property type="match status" value="1"/>
</dbReference>
<evidence type="ECO:0000256" key="3">
    <source>
        <dbReference type="SAM" id="SignalP"/>
    </source>
</evidence>
<dbReference type="CDD" id="cd06257">
    <property type="entry name" value="DnaJ"/>
    <property type="match status" value="1"/>
</dbReference>
<accession>A0A835MGJ9</accession>
<dbReference type="InterPro" id="IPR001623">
    <property type="entry name" value="DnaJ_domain"/>
</dbReference>
<dbReference type="PRINTS" id="PR00625">
    <property type="entry name" value="JDOMAIN"/>
</dbReference>
<evidence type="ECO:0000313" key="6">
    <source>
        <dbReference type="Proteomes" id="UP000657918"/>
    </source>
</evidence>
<keyword evidence="1" id="KW-0143">Chaperone</keyword>
<dbReference type="InterPro" id="IPR036869">
    <property type="entry name" value="J_dom_sf"/>
</dbReference>
<dbReference type="PROSITE" id="PS00636">
    <property type="entry name" value="DNAJ_1"/>
    <property type="match status" value="1"/>
</dbReference>
<dbReference type="PANTHER" id="PTHR45184:SF1">
    <property type="entry name" value="DNAJ PROTEIN ERDJ3A"/>
    <property type="match status" value="1"/>
</dbReference>
<feature type="signal peptide" evidence="3">
    <location>
        <begin position="1"/>
        <end position="22"/>
    </location>
</feature>
<feature type="domain" description="J" evidence="4">
    <location>
        <begin position="26"/>
        <end position="90"/>
    </location>
</feature>
<feature type="chain" id="PRO_5032478136" description="J domain-containing protein" evidence="3">
    <location>
        <begin position="23"/>
        <end position="638"/>
    </location>
</feature>
<dbReference type="PROSITE" id="PS50076">
    <property type="entry name" value="DNAJ_2"/>
    <property type="match status" value="1"/>
</dbReference>
<gene>
    <name evidence="5" type="ORF">SADUNF_Sadunf16G0102000</name>
</gene>
<dbReference type="FunFam" id="1.10.287.110:FF:000045">
    <property type="entry name" value="Molecular chaperone DnaJ"/>
    <property type="match status" value="1"/>
</dbReference>
<dbReference type="Proteomes" id="UP000657918">
    <property type="component" value="Chromosome 16"/>
</dbReference>
<protein>
    <recommendedName>
        <fullName evidence="4">J domain-containing protein</fullName>
    </recommendedName>
</protein>
<feature type="compositionally biased region" description="Low complexity" evidence="2">
    <location>
        <begin position="177"/>
        <end position="192"/>
    </location>
</feature>
<proteinExistence type="predicted"/>
<dbReference type="SUPFAM" id="SSF52833">
    <property type="entry name" value="Thioredoxin-like"/>
    <property type="match status" value="1"/>
</dbReference>
<organism evidence="5 6">
    <name type="scientific">Salix dunnii</name>
    <dbReference type="NCBI Taxonomy" id="1413687"/>
    <lineage>
        <taxon>Eukaryota</taxon>
        <taxon>Viridiplantae</taxon>
        <taxon>Streptophyta</taxon>
        <taxon>Embryophyta</taxon>
        <taxon>Tracheophyta</taxon>
        <taxon>Spermatophyta</taxon>
        <taxon>Magnoliopsida</taxon>
        <taxon>eudicotyledons</taxon>
        <taxon>Gunneridae</taxon>
        <taxon>Pentapetalae</taxon>
        <taxon>rosids</taxon>
        <taxon>fabids</taxon>
        <taxon>Malpighiales</taxon>
        <taxon>Salicaceae</taxon>
        <taxon>Saliceae</taxon>
        <taxon>Salix</taxon>
    </lineage>
</organism>
<feature type="region of interest" description="Disordered" evidence="2">
    <location>
        <begin position="176"/>
        <end position="195"/>
    </location>
</feature>
<dbReference type="PANTHER" id="PTHR45184">
    <property type="entry name" value="DNAJ PROTEIN ERDJ3A"/>
    <property type="match status" value="1"/>
</dbReference>
<evidence type="ECO:0000256" key="1">
    <source>
        <dbReference type="ARBA" id="ARBA00023186"/>
    </source>
</evidence>
<dbReference type="OrthoDB" id="10250354at2759"/>
<dbReference type="InterPro" id="IPR052842">
    <property type="entry name" value="ER_Co-chaperone"/>
</dbReference>
<dbReference type="Gene3D" id="1.10.287.110">
    <property type="entry name" value="DnaJ domain"/>
    <property type="match status" value="1"/>
</dbReference>
<dbReference type="InterPro" id="IPR018253">
    <property type="entry name" value="DnaJ_domain_CS"/>
</dbReference>
<dbReference type="AlphaFoldDB" id="A0A835MGJ9"/>
<evidence type="ECO:0000256" key="2">
    <source>
        <dbReference type="SAM" id="MobiDB-lite"/>
    </source>
</evidence>
<dbReference type="SUPFAM" id="SSF46565">
    <property type="entry name" value="Chaperone J-domain"/>
    <property type="match status" value="1"/>
</dbReference>
<dbReference type="Gene3D" id="3.40.30.10">
    <property type="entry name" value="Glutaredoxin"/>
    <property type="match status" value="1"/>
</dbReference>
<keyword evidence="6" id="KW-1185">Reference proteome</keyword>